<dbReference type="Proteomes" id="UP000094849">
    <property type="component" value="Unassembled WGS sequence"/>
</dbReference>
<name>A0A1E2UQ91_9GAMM</name>
<reference evidence="2 3" key="1">
    <citation type="submission" date="2016-03" db="EMBL/GenBank/DDBJ databases">
        <title>Chemosynthetic sulphur-oxidizing symbionts of marine invertebrate animals are capable of nitrogen fixation.</title>
        <authorList>
            <person name="Petersen J.M."/>
            <person name="Kemper A."/>
            <person name="Gruber-Vodicka H."/>
            <person name="Cardini U."/>
            <person name="Geest Mvander."/>
            <person name="Kleiner M."/>
            <person name="Bulgheresi S."/>
            <person name="Fussmann M."/>
            <person name="Herbold C."/>
            <person name="Seah B.K.B."/>
            <person name="Antony C.Paul."/>
            <person name="Liu D."/>
            <person name="Belitz A."/>
            <person name="Weber M."/>
        </authorList>
    </citation>
    <scope>NUCLEOTIDE SEQUENCE [LARGE SCALE GENOMIC DNA]</scope>
    <source>
        <strain evidence="2">G_D</strain>
    </source>
</reference>
<comment type="caution">
    <text evidence="2">The sequence shown here is derived from an EMBL/GenBank/DDBJ whole genome shotgun (WGS) entry which is preliminary data.</text>
</comment>
<evidence type="ECO:0000313" key="3">
    <source>
        <dbReference type="Proteomes" id="UP000094849"/>
    </source>
</evidence>
<keyword evidence="3" id="KW-1185">Reference proteome</keyword>
<organism evidence="2 3">
    <name type="scientific">Candidatus Thiodiazotropha endoloripes</name>
    <dbReference type="NCBI Taxonomy" id="1818881"/>
    <lineage>
        <taxon>Bacteria</taxon>
        <taxon>Pseudomonadati</taxon>
        <taxon>Pseudomonadota</taxon>
        <taxon>Gammaproteobacteria</taxon>
        <taxon>Chromatiales</taxon>
        <taxon>Sedimenticolaceae</taxon>
        <taxon>Candidatus Thiodiazotropha</taxon>
    </lineage>
</organism>
<dbReference type="EMBL" id="LVJZ01000003">
    <property type="protein sequence ID" value="ODB96893.1"/>
    <property type="molecule type" value="Genomic_DNA"/>
</dbReference>
<dbReference type="RefSeq" id="WP_069004625.1">
    <property type="nucleotide sequence ID" value="NZ_LVJW01000003.1"/>
</dbReference>
<evidence type="ECO:0000313" key="2">
    <source>
        <dbReference type="EMBL" id="ODB96893.1"/>
    </source>
</evidence>
<feature type="domain" description="SnoaL-like" evidence="1">
    <location>
        <begin position="12"/>
        <end position="124"/>
    </location>
</feature>
<dbReference type="InterPro" id="IPR037401">
    <property type="entry name" value="SnoaL-like"/>
</dbReference>
<dbReference type="AlphaFoldDB" id="A0A1E2UQ91"/>
<dbReference type="GO" id="GO:0016853">
    <property type="term" value="F:isomerase activity"/>
    <property type="evidence" value="ECO:0007669"/>
    <property type="project" value="UniProtKB-KW"/>
</dbReference>
<proteinExistence type="predicted"/>
<dbReference type="Gene3D" id="3.10.450.50">
    <property type="match status" value="1"/>
</dbReference>
<accession>A0A1E2UQ91</accession>
<keyword evidence="2" id="KW-0413">Isomerase</keyword>
<gene>
    <name evidence="2" type="ORF">A3196_09035</name>
</gene>
<evidence type="ECO:0000259" key="1">
    <source>
        <dbReference type="Pfam" id="PF13474"/>
    </source>
</evidence>
<dbReference type="OrthoDB" id="5767026at2"/>
<protein>
    <submittedName>
        <fullName evidence="2">Ketosteroid isomerase</fullName>
    </submittedName>
</protein>
<dbReference type="Pfam" id="PF13474">
    <property type="entry name" value="SnoaL_3"/>
    <property type="match status" value="1"/>
</dbReference>
<dbReference type="InterPro" id="IPR032710">
    <property type="entry name" value="NTF2-like_dom_sf"/>
</dbReference>
<sequence>MAPPYNTPQDAEDAYYDAIDDGDLGAMMAVWEESDEILCLLPMMPAQRGRAAIETAWGALLNEDVKLDIGIKHLSWIETDNVAIHLVEELVKADPETPPHPVYATNIYRKGDQGWCLVMHQNSPTPPPGLQV</sequence>
<dbReference type="STRING" id="1818881.A3196_09035"/>
<dbReference type="SUPFAM" id="SSF54427">
    <property type="entry name" value="NTF2-like"/>
    <property type="match status" value="1"/>
</dbReference>